<dbReference type="RefSeq" id="WP_058723038.1">
    <property type="nucleotide sequence ID" value="NZ_LMUA01000007.1"/>
</dbReference>
<evidence type="ECO:0000313" key="2">
    <source>
        <dbReference type="Proteomes" id="UP000053433"/>
    </source>
</evidence>
<comment type="caution">
    <text evidence="1">The sequence shown here is derived from an EMBL/GenBank/DDBJ whole genome shotgun (WGS) entry which is preliminary data.</text>
</comment>
<dbReference type="Proteomes" id="UP000053433">
    <property type="component" value="Unassembled WGS sequence"/>
</dbReference>
<protein>
    <submittedName>
        <fullName evidence="1">Abortive phage infection protein</fullName>
    </submittedName>
</protein>
<organism evidence="1 2">
    <name type="scientific">Ruthenibacterium lactatiformans</name>
    <dbReference type="NCBI Taxonomy" id="1550024"/>
    <lineage>
        <taxon>Bacteria</taxon>
        <taxon>Bacillati</taxon>
        <taxon>Bacillota</taxon>
        <taxon>Clostridia</taxon>
        <taxon>Eubacteriales</taxon>
        <taxon>Oscillospiraceae</taxon>
        <taxon>Ruthenibacterium</taxon>
    </lineage>
</organism>
<reference evidence="1 2" key="1">
    <citation type="submission" date="2015-10" db="EMBL/GenBank/DDBJ databases">
        <title>A novel member of the family Ruminococcaceae isolated from human faeces.</title>
        <authorList>
            <person name="Shkoporov A.N."/>
            <person name="Chaplin A.V."/>
            <person name="Motuzova O.V."/>
            <person name="Kafarskaia L.I."/>
            <person name="Efimov B.A."/>
        </authorList>
    </citation>
    <scope>NUCLEOTIDE SEQUENCE [LARGE SCALE GENOMIC DNA]</scope>
    <source>
        <strain evidence="1 2">668</strain>
    </source>
</reference>
<name>A0A0W7TS95_9FIRM</name>
<dbReference type="EMBL" id="LMUA01000007">
    <property type="protein sequence ID" value="KUE76692.1"/>
    <property type="molecule type" value="Genomic_DNA"/>
</dbReference>
<gene>
    <name evidence="1" type="ORF">ASJ35_06680</name>
</gene>
<proteinExistence type="predicted"/>
<sequence length="197" mass="23018">MNRYEQLDQLMKKHGGTIQTFQVLEAGISKPVFYAYAKEKGLEQAAHGIYVSPDTWTDAMYLLHLRCGQAVFSHETALFFHDLTDREPLQYSVTVKTGYNPFRLREDGVQVYTVKKELHEVGMTTGQTPFGHTVPVYDMERTICDLIRSRSRIEIQVFQSALKQYARRRDKNLRTLMQYAAMFHVEKMLRQYLEVLL</sequence>
<accession>A0A0W7TS95</accession>
<evidence type="ECO:0000313" key="1">
    <source>
        <dbReference type="EMBL" id="KUE76692.1"/>
    </source>
</evidence>
<dbReference type="AlphaFoldDB" id="A0A0W7TS95"/>